<name>A0A822YBJ4_NELNU</name>
<dbReference type="EMBL" id="DUZY01000002">
    <property type="protein sequence ID" value="DAD28679.1"/>
    <property type="molecule type" value="Genomic_DNA"/>
</dbReference>
<accession>A0A822YBJ4</accession>
<evidence type="ECO:0000313" key="2">
    <source>
        <dbReference type="EMBL" id="DAD28679.1"/>
    </source>
</evidence>
<dbReference type="AlphaFoldDB" id="A0A822YBJ4"/>
<dbReference type="PANTHER" id="PTHR31960">
    <property type="entry name" value="F-BOX PROTEIN PP2-A15"/>
    <property type="match status" value="1"/>
</dbReference>
<reference evidence="2 3" key="1">
    <citation type="journal article" date="2020" name="Mol. Biol. Evol.">
        <title>Distinct Expression and Methylation Patterns for Genes with Different Fates following a Single Whole-Genome Duplication in Flowering Plants.</title>
        <authorList>
            <person name="Shi T."/>
            <person name="Rahmani R.S."/>
            <person name="Gugger P.F."/>
            <person name="Wang M."/>
            <person name="Li H."/>
            <person name="Zhang Y."/>
            <person name="Li Z."/>
            <person name="Wang Q."/>
            <person name="Van de Peer Y."/>
            <person name="Marchal K."/>
            <person name="Chen J."/>
        </authorList>
    </citation>
    <scope>NUCLEOTIDE SEQUENCE [LARGE SCALE GENOMIC DNA]</scope>
    <source>
        <tissue evidence="2">Leaf</tissue>
    </source>
</reference>
<keyword evidence="3" id="KW-1185">Reference proteome</keyword>
<dbReference type="Pfam" id="PF12937">
    <property type="entry name" value="F-box-like"/>
    <property type="match status" value="1"/>
</dbReference>
<evidence type="ECO:0000313" key="3">
    <source>
        <dbReference type="Proteomes" id="UP000607653"/>
    </source>
</evidence>
<dbReference type="InterPro" id="IPR001810">
    <property type="entry name" value="F-box_dom"/>
</dbReference>
<dbReference type="Pfam" id="PF14299">
    <property type="entry name" value="PP2"/>
    <property type="match status" value="1"/>
</dbReference>
<gene>
    <name evidence="2" type="ORF">HUJ06_030147</name>
</gene>
<dbReference type="InterPro" id="IPR036047">
    <property type="entry name" value="F-box-like_dom_sf"/>
</dbReference>
<dbReference type="CDD" id="cd22162">
    <property type="entry name" value="F-box_AtSKIP3-like"/>
    <property type="match status" value="1"/>
</dbReference>
<dbReference type="InterPro" id="IPR025886">
    <property type="entry name" value="PP2-like"/>
</dbReference>
<dbReference type="PANTHER" id="PTHR31960:SF2">
    <property type="entry name" value="F-BOX PROTEIN PP2-A15"/>
    <property type="match status" value="1"/>
</dbReference>
<dbReference type="PROSITE" id="PS50181">
    <property type="entry name" value="FBOX"/>
    <property type="match status" value="1"/>
</dbReference>
<proteinExistence type="predicted"/>
<sequence>MGATLSNLTDGVANGSTIGPGLGDIPESCVACVFMYLTPPEICNLARLNRAFRGAASSDSVWESKLPSNYQDLLDLLPPERYQNLSKKDIFALLSRPISFDDGNKEVWVDRVTGRVCMSISAKGMAITGIEDRRYWNWIPTEESRFHVVAYLQQIWWFEVDGVIKFPFPAGVYTLLFRLHLGRFSKRLGRRVCNFEHTHGWDIKPVRFELSTSNGQQAFCECCLDEPEKDDANGNSKRGCWIEYKVGEFIVSDSDPAIEVRFSMKQIDCTHSKGVGRQRQQHFVAFPQWLFDLCAIQTFQMSPPLFVCNWWTDGEFAVGCFDAFGIPIMM</sequence>
<dbReference type="SUPFAM" id="SSF81383">
    <property type="entry name" value="F-box domain"/>
    <property type="match status" value="1"/>
</dbReference>
<feature type="domain" description="F-box" evidence="1">
    <location>
        <begin position="19"/>
        <end position="65"/>
    </location>
</feature>
<protein>
    <recommendedName>
        <fullName evidence="1">F-box domain-containing protein</fullName>
    </recommendedName>
</protein>
<evidence type="ECO:0000259" key="1">
    <source>
        <dbReference type="PROSITE" id="PS50181"/>
    </source>
</evidence>
<comment type="caution">
    <text evidence="2">The sequence shown here is derived from an EMBL/GenBank/DDBJ whole genome shotgun (WGS) entry which is preliminary data.</text>
</comment>
<dbReference type="Proteomes" id="UP000607653">
    <property type="component" value="Unassembled WGS sequence"/>
</dbReference>
<organism evidence="2 3">
    <name type="scientific">Nelumbo nucifera</name>
    <name type="common">Sacred lotus</name>
    <dbReference type="NCBI Taxonomy" id="4432"/>
    <lineage>
        <taxon>Eukaryota</taxon>
        <taxon>Viridiplantae</taxon>
        <taxon>Streptophyta</taxon>
        <taxon>Embryophyta</taxon>
        <taxon>Tracheophyta</taxon>
        <taxon>Spermatophyta</taxon>
        <taxon>Magnoliopsida</taxon>
        <taxon>Proteales</taxon>
        <taxon>Nelumbonaceae</taxon>
        <taxon>Nelumbo</taxon>
    </lineage>
</organism>